<gene>
    <name evidence="5" type="ORF">V9T40_012500</name>
</gene>
<keyword evidence="4" id="KW-0560">Oxidoreductase</keyword>
<evidence type="ECO:0000256" key="1">
    <source>
        <dbReference type="ARBA" id="ARBA00006484"/>
    </source>
</evidence>
<evidence type="ECO:0000256" key="2">
    <source>
        <dbReference type="ARBA" id="ARBA00011881"/>
    </source>
</evidence>
<proteinExistence type="inferred from homology"/>
<comment type="similarity">
    <text evidence="1">Belongs to the short-chain dehydrogenases/reductases (SDR) family.</text>
</comment>
<dbReference type="Proteomes" id="UP001367676">
    <property type="component" value="Unassembled WGS sequence"/>
</dbReference>
<dbReference type="Gene3D" id="3.40.50.720">
    <property type="entry name" value="NAD(P)-binding Rossmann-like Domain"/>
    <property type="match status" value="1"/>
</dbReference>
<dbReference type="EMBL" id="JBBCAQ010000036">
    <property type="protein sequence ID" value="KAK7576214.1"/>
    <property type="molecule type" value="Genomic_DNA"/>
</dbReference>
<dbReference type="Pfam" id="PF13561">
    <property type="entry name" value="adh_short_C2"/>
    <property type="match status" value="1"/>
</dbReference>
<dbReference type="GO" id="GO:0050038">
    <property type="term" value="F:L-xylulose reductase (NADPH) activity"/>
    <property type="evidence" value="ECO:0007669"/>
    <property type="project" value="TreeGrafter"/>
</dbReference>
<accession>A0AAN9XZH7</accession>
<dbReference type="PANTHER" id="PTHR44252:SF3">
    <property type="entry name" value="D-ERYTHRULOSE REDUCTASE-RELATED"/>
    <property type="match status" value="1"/>
</dbReference>
<protein>
    <recommendedName>
        <fullName evidence="7">L-xylulose reductase</fullName>
    </recommendedName>
</protein>
<keyword evidence="6" id="KW-1185">Reference proteome</keyword>
<dbReference type="PROSITE" id="PS00061">
    <property type="entry name" value="ADH_SHORT"/>
    <property type="match status" value="1"/>
</dbReference>
<evidence type="ECO:0000256" key="4">
    <source>
        <dbReference type="ARBA" id="ARBA00023002"/>
    </source>
</evidence>
<evidence type="ECO:0008006" key="7">
    <source>
        <dbReference type="Google" id="ProtNLM"/>
    </source>
</evidence>
<dbReference type="SUPFAM" id="SSF51735">
    <property type="entry name" value="NAD(P)-binding Rossmann-fold domains"/>
    <property type="match status" value="1"/>
</dbReference>
<dbReference type="PANTHER" id="PTHR44252">
    <property type="entry name" value="D-ERYTHRULOSE REDUCTASE"/>
    <property type="match status" value="1"/>
</dbReference>
<organism evidence="5 6">
    <name type="scientific">Parthenolecanium corni</name>
    <dbReference type="NCBI Taxonomy" id="536013"/>
    <lineage>
        <taxon>Eukaryota</taxon>
        <taxon>Metazoa</taxon>
        <taxon>Ecdysozoa</taxon>
        <taxon>Arthropoda</taxon>
        <taxon>Hexapoda</taxon>
        <taxon>Insecta</taxon>
        <taxon>Pterygota</taxon>
        <taxon>Neoptera</taxon>
        <taxon>Paraneoptera</taxon>
        <taxon>Hemiptera</taxon>
        <taxon>Sternorrhyncha</taxon>
        <taxon>Coccoidea</taxon>
        <taxon>Coccidae</taxon>
        <taxon>Parthenolecanium</taxon>
    </lineage>
</organism>
<reference evidence="5 6" key="1">
    <citation type="submission" date="2024-03" db="EMBL/GenBank/DDBJ databases">
        <title>Adaptation during the transition from Ophiocordyceps entomopathogen to insect associate is accompanied by gene loss and intensified selection.</title>
        <authorList>
            <person name="Ward C.M."/>
            <person name="Onetto C.A."/>
            <person name="Borneman A.R."/>
        </authorList>
    </citation>
    <scope>NUCLEOTIDE SEQUENCE [LARGE SCALE GENOMIC DNA]</scope>
    <source>
        <strain evidence="5">AWRI1</strain>
        <tissue evidence="5">Single Adult Female</tissue>
    </source>
</reference>
<dbReference type="GO" id="GO:0006006">
    <property type="term" value="P:glucose metabolic process"/>
    <property type="evidence" value="ECO:0007669"/>
    <property type="project" value="TreeGrafter"/>
</dbReference>
<sequence length="245" mass="26410">MNISFENKRILVTGAGRGIGYDLALAFVKSGAEKVFALSRTQSELDTLISESPKISPVCVDLADWNSTKRAVEGAGPIDVLVNNAGVAVVEPFLEIRPESFDISFNINVKAIINVSQAVAASMIDRKVSGAIVNISSQASKVALWNHTVYGATKAAVDSITKAMALELGEYNIRVNAVNPTVVWTDMGKREWSDPEKSKPLLDRTPLHRFAEIKDVVHAVLYLASDKADMVTGTTLPVEGGRLTN</sequence>
<dbReference type="PRINTS" id="PR00081">
    <property type="entry name" value="GDHRDH"/>
</dbReference>
<evidence type="ECO:0000313" key="5">
    <source>
        <dbReference type="EMBL" id="KAK7576214.1"/>
    </source>
</evidence>
<keyword evidence="3" id="KW-0521">NADP</keyword>
<dbReference type="InterPro" id="IPR036291">
    <property type="entry name" value="NAD(P)-bd_dom_sf"/>
</dbReference>
<evidence type="ECO:0000313" key="6">
    <source>
        <dbReference type="Proteomes" id="UP001367676"/>
    </source>
</evidence>
<dbReference type="InterPro" id="IPR002347">
    <property type="entry name" value="SDR_fam"/>
</dbReference>
<dbReference type="InterPro" id="IPR020904">
    <property type="entry name" value="Sc_DH/Rdtase_CS"/>
</dbReference>
<comment type="caution">
    <text evidence="5">The sequence shown here is derived from an EMBL/GenBank/DDBJ whole genome shotgun (WGS) entry which is preliminary data.</text>
</comment>
<name>A0AAN9XZH7_9HEMI</name>
<dbReference type="GO" id="GO:0005997">
    <property type="term" value="P:xylulose metabolic process"/>
    <property type="evidence" value="ECO:0007669"/>
    <property type="project" value="TreeGrafter"/>
</dbReference>
<evidence type="ECO:0000256" key="3">
    <source>
        <dbReference type="ARBA" id="ARBA00022857"/>
    </source>
</evidence>
<dbReference type="PRINTS" id="PR00080">
    <property type="entry name" value="SDRFAMILY"/>
</dbReference>
<dbReference type="FunFam" id="3.40.50.720:FF:000214">
    <property type="entry name" value="L-xylulose reductase"/>
    <property type="match status" value="1"/>
</dbReference>
<dbReference type="AlphaFoldDB" id="A0AAN9XZH7"/>
<comment type="subunit">
    <text evidence="2">Homotetramer.</text>
</comment>
<dbReference type="InterPro" id="IPR051737">
    <property type="entry name" value="L-xylulose/Carbonyl_redctase"/>
</dbReference>
<dbReference type="GO" id="GO:0004090">
    <property type="term" value="F:carbonyl reductase (NADPH) activity"/>
    <property type="evidence" value="ECO:0007669"/>
    <property type="project" value="TreeGrafter"/>
</dbReference>